<dbReference type="EMBL" id="NCKV01001860">
    <property type="protein sequence ID" value="RWS27646.1"/>
    <property type="molecule type" value="Genomic_DNA"/>
</dbReference>
<keyword evidence="5 13" id="KW-0067">ATP-binding</keyword>
<evidence type="ECO:0000313" key="16">
    <source>
        <dbReference type="EMBL" id="RWS27646.1"/>
    </source>
</evidence>
<comment type="catalytic activity">
    <reaction evidence="7">
        <text>a long-chain fatty acid + ATP + CoA = a long-chain fatty acyl-CoA + AMP + diphosphate</text>
        <dbReference type="Rhea" id="RHEA:15421"/>
        <dbReference type="ChEBI" id="CHEBI:30616"/>
        <dbReference type="ChEBI" id="CHEBI:33019"/>
        <dbReference type="ChEBI" id="CHEBI:57287"/>
        <dbReference type="ChEBI" id="CHEBI:57560"/>
        <dbReference type="ChEBI" id="CHEBI:83139"/>
        <dbReference type="ChEBI" id="CHEBI:456215"/>
        <dbReference type="EC" id="6.2.1.3"/>
    </reaction>
    <physiologicalReaction direction="left-to-right" evidence="7">
        <dbReference type="Rhea" id="RHEA:15422"/>
    </physiologicalReaction>
</comment>
<comment type="catalytic activity">
    <reaction evidence="12">
        <text>hexadecanoate + ATP + CoA = hexadecanoyl-CoA + AMP + diphosphate</text>
        <dbReference type="Rhea" id="RHEA:30751"/>
        <dbReference type="ChEBI" id="CHEBI:7896"/>
        <dbReference type="ChEBI" id="CHEBI:30616"/>
        <dbReference type="ChEBI" id="CHEBI:33019"/>
        <dbReference type="ChEBI" id="CHEBI:57287"/>
        <dbReference type="ChEBI" id="CHEBI:57379"/>
        <dbReference type="ChEBI" id="CHEBI:456215"/>
    </reaction>
    <physiologicalReaction direction="left-to-right" evidence="12">
        <dbReference type="Rhea" id="RHEA:30752"/>
    </physiologicalReaction>
</comment>
<evidence type="ECO:0000256" key="2">
    <source>
        <dbReference type="ARBA" id="ARBA00022598"/>
    </source>
</evidence>
<evidence type="ECO:0000256" key="1">
    <source>
        <dbReference type="ARBA" id="ARBA00006432"/>
    </source>
</evidence>
<dbReference type="EC" id="6.2.1.3" evidence="13"/>
<evidence type="ECO:0000256" key="12">
    <source>
        <dbReference type="ARBA" id="ARBA00049139"/>
    </source>
</evidence>
<evidence type="ECO:0000256" key="5">
    <source>
        <dbReference type="ARBA" id="ARBA00022840"/>
    </source>
</evidence>
<gene>
    <name evidence="16" type="ORF">B4U80_10422</name>
</gene>
<dbReference type="InterPro" id="IPR020845">
    <property type="entry name" value="AMP-binding_CS"/>
</dbReference>
<dbReference type="GO" id="GO:0005783">
    <property type="term" value="C:endoplasmic reticulum"/>
    <property type="evidence" value="ECO:0007669"/>
    <property type="project" value="TreeGrafter"/>
</dbReference>
<dbReference type="PANTHER" id="PTHR43272:SF107">
    <property type="entry name" value="LONG-CHAIN-FATTY-ACID--COA LIGASE 5"/>
    <property type="match status" value="1"/>
</dbReference>
<dbReference type="GO" id="GO:0005524">
    <property type="term" value="F:ATP binding"/>
    <property type="evidence" value="ECO:0007669"/>
    <property type="project" value="UniProtKB-KW"/>
</dbReference>
<comment type="function">
    <text evidence="13">Catalyzes the conversion of long-chain fatty acids to their active form acyl-CoAs for both synthesis of cellular lipids, and degradation via beta-oxidation.</text>
</comment>
<dbReference type="InterPro" id="IPR045311">
    <property type="entry name" value="LC-FACS_euk"/>
</dbReference>
<keyword evidence="14" id="KW-1133">Transmembrane helix</keyword>
<dbReference type="CDD" id="cd05927">
    <property type="entry name" value="LC-FACS_euk"/>
    <property type="match status" value="1"/>
</dbReference>
<dbReference type="OrthoDB" id="1700726at2759"/>
<dbReference type="Gene3D" id="3.40.50.12780">
    <property type="entry name" value="N-terminal domain of ligase-like"/>
    <property type="match status" value="1"/>
</dbReference>
<feature type="transmembrane region" description="Helical" evidence="14">
    <location>
        <begin position="12"/>
        <end position="34"/>
    </location>
</feature>
<comment type="catalytic activity">
    <reaction evidence="10">
        <text>(5Z,8Z,11Z,14Z)-eicosatetraenoate + ATP + CoA = (5Z,8Z,11Z,14Z)-eicosatetraenoyl-CoA + AMP + diphosphate</text>
        <dbReference type="Rhea" id="RHEA:19713"/>
        <dbReference type="ChEBI" id="CHEBI:30616"/>
        <dbReference type="ChEBI" id="CHEBI:32395"/>
        <dbReference type="ChEBI" id="CHEBI:33019"/>
        <dbReference type="ChEBI" id="CHEBI:57287"/>
        <dbReference type="ChEBI" id="CHEBI:57368"/>
        <dbReference type="ChEBI" id="CHEBI:456215"/>
        <dbReference type="EC" id="6.2.1.15"/>
    </reaction>
    <physiologicalReaction direction="left-to-right" evidence="10">
        <dbReference type="Rhea" id="RHEA:19714"/>
    </physiologicalReaction>
</comment>
<dbReference type="GO" id="GO:0016020">
    <property type="term" value="C:membrane"/>
    <property type="evidence" value="ECO:0007669"/>
    <property type="project" value="TreeGrafter"/>
</dbReference>
<dbReference type="GO" id="GO:0047676">
    <property type="term" value="F:arachidonate-CoA ligase activity"/>
    <property type="evidence" value="ECO:0007669"/>
    <property type="project" value="UniProtKB-EC"/>
</dbReference>
<keyword evidence="2 13" id="KW-0436">Ligase</keyword>
<evidence type="ECO:0000256" key="8">
    <source>
        <dbReference type="ARBA" id="ARBA00024495"/>
    </source>
</evidence>
<reference evidence="16 17" key="1">
    <citation type="journal article" date="2018" name="Gigascience">
        <title>Genomes of trombidid mites reveal novel predicted allergens and laterally-transferred genes associated with secondary metabolism.</title>
        <authorList>
            <person name="Dong X."/>
            <person name="Chaisiri K."/>
            <person name="Xia D."/>
            <person name="Armstrong S.D."/>
            <person name="Fang Y."/>
            <person name="Donnelly M.J."/>
            <person name="Kadowaki T."/>
            <person name="McGarry J.W."/>
            <person name="Darby A.C."/>
            <person name="Makepeace B.L."/>
        </authorList>
    </citation>
    <scope>NUCLEOTIDE SEQUENCE [LARGE SCALE GENOMIC DNA]</scope>
    <source>
        <strain evidence="16">UoL-UT</strain>
    </source>
</reference>
<evidence type="ECO:0000256" key="4">
    <source>
        <dbReference type="ARBA" id="ARBA00022832"/>
    </source>
</evidence>
<dbReference type="PROSITE" id="PS00455">
    <property type="entry name" value="AMP_BINDING"/>
    <property type="match status" value="1"/>
</dbReference>
<comment type="catalytic activity">
    <reaction evidence="11">
        <text>(E)-hexadec-2-enoate + ATP + CoA = (2E)-hexadecenoyl-CoA + AMP + diphosphate</text>
        <dbReference type="Rhea" id="RHEA:36139"/>
        <dbReference type="ChEBI" id="CHEBI:30616"/>
        <dbReference type="ChEBI" id="CHEBI:33019"/>
        <dbReference type="ChEBI" id="CHEBI:57287"/>
        <dbReference type="ChEBI" id="CHEBI:61526"/>
        <dbReference type="ChEBI" id="CHEBI:72745"/>
        <dbReference type="ChEBI" id="CHEBI:456215"/>
    </reaction>
    <physiologicalReaction direction="left-to-right" evidence="11">
        <dbReference type="Rhea" id="RHEA:36140"/>
    </physiologicalReaction>
</comment>
<evidence type="ECO:0000256" key="7">
    <source>
        <dbReference type="ARBA" id="ARBA00024484"/>
    </source>
</evidence>
<keyword evidence="14" id="KW-0472">Membrane</keyword>
<evidence type="ECO:0000259" key="15">
    <source>
        <dbReference type="Pfam" id="PF00501"/>
    </source>
</evidence>
<evidence type="ECO:0000256" key="3">
    <source>
        <dbReference type="ARBA" id="ARBA00022741"/>
    </source>
</evidence>
<dbReference type="InterPro" id="IPR042099">
    <property type="entry name" value="ANL_N_sf"/>
</dbReference>
<name>A0A443SJF3_9ACAR</name>
<keyword evidence="13" id="KW-0443">Lipid metabolism</keyword>
<dbReference type="AlphaFoldDB" id="A0A443SJF3"/>
<evidence type="ECO:0000256" key="13">
    <source>
        <dbReference type="RuleBase" id="RU369030"/>
    </source>
</evidence>
<dbReference type="InterPro" id="IPR000873">
    <property type="entry name" value="AMP-dep_synth/lig_dom"/>
</dbReference>
<dbReference type="STRING" id="299467.A0A443SJF3"/>
<evidence type="ECO:0000256" key="6">
    <source>
        <dbReference type="ARBA" id="ARBA00024469"/>
    </source>
</evidence>
<feature type="domain" description="AMP-dependent synthetase/ligase" evidence="15">
    <location>
        <begin position="92"/>
        <end position="511"/>
    </location>
</feature>
<evidence type="ECO:0000256" key="10">
    <source>
        <dbReference type="ARBA" id="ARBA00024548"/>
    </source>
</evidence>
<comment type="caution">
    <text evidence="16">The sequence shown here is derived from an EMBL/GenBank/DDBJ whole genome shotgun (WGS) entry which is preliminary data.</text>
</comment>
<dbReference type="Proteomes" id="UP000288716">
    <property type="component" value="Unassembled WGS sequence"/>
</dbReference>
<keyword evidence="14" id="KW-0812">Transmembrane</keyword>
<evidence type="ECO:0000256" key="11">
    <source>
        <dbReference type="ARBA" id="ARBA00024565"/>
    </source>
</evidence>
<keyword evidence="4 13" id="KW-0276">Fatty acid metabolism</keyword>
<keyword evidence="3 13" id="KW-0547">Nucleotide-binding</keyword>
<comment type="catalytic activity">
    <reaction evidence="8">
        <text>12-hydroxy-(5Z,8Z,10E,14Z)-eicosatetraenoate + ATP + CoA = 12-hydroxy-(5Z,8Z,10E,14Z)-eicosatetraenoyl-CoA + AMP + diphosphate</text>
        <dbReference type="Rhea" id="RHEA:52112"/>
        <dbReference type="ChEBI" id="CHEBI:30616"/>
        <dbReference type="ChEBI" id="CHEBI:33019"/>
        <dbReference type="ChEBI" id="CHEBI:57287"/>
        <dbReference type="ChEBI" id="CHEBI:90718"/>
        <dbReference type="ChEBI" id="CHEBI:136408"/>
        <dbReference type="ChEBI" id="CHEBI:456215"/>
    </reaction>
    <physiologicalReaction direction="left-to-right" evidence="8">
        <dbReference type="Rhea" id="RHEA:52113"/>
    </physiologicalReaction>
</comment>
<keyword evidence="17" id="KW-1185">Reference proteome</keyword>
<comment type="catalytic activity">
    <reaction evidence="6">
        <text>5-hydroxy-(6E,8Z,11Z,14Z)-eicosatetraenoate + ATP + CoA = 5-hydroxy-(6E,8Z,11Z,14Z)-eicosatetraenoyl-CoA + AMP + diphosphate</text>
        <dbReference type="Rhea" id="RHEA:52108"/>
        <dbReference type="ChEBI" id="CHEBI:30616"/>
        <dbReference type="ChEBI" id="CHEBI:33019"/>
        <dbReference type="ChEBI" id="CHEBI:57287"/>
        <dbReference type="ChEBI" id="CHEBI:65341"/>
        <dbReference type="ChEBI" id="CHEBI:136407"/>
        <dbReference type="ChEBI" id="CHEBI:456215"/>
    </reaction>
    <physiologicalReaction direction="left-to-right" evidence="6">
        <dbReference type="Rhea" id="RHEA:52109"/>
    </physiologicalReaction>
</comment>
<comment type="catalytic activity">
    <reaction evidence="9">
        <text>15-hydroxy-(5Z,8Z,11Z,13E)-eicosatetraenoate + ATP + CoA = 15-hydroxy-(5Z,8Z,11Z,13E)-eicosatetraenoyl-CoA + AMP + diphosphate</text>
        <dbReference type="Rhea" id="RHEA:52116"/>
        <dbReference type="ChEBI" id="CHEBI:30616"/>
        <dbReference type="ChEBI" id="CHEBI:33019"/>
        <dbReference type="ChEBI" id="CHEBI:57287"/>
        <dbReference type="ChEBI" id="CHEBI:78832"/>
        <dbReference type="ChEBI" id="CHEBI:136409"/>
        <dbReference type="ChEBI" id="CHEBI:456215"/>
    </reaction>
    <physiologicalReaction direction="left-to-right" evidence="9">
        <dbReference type="Rhea" id="RHEA:52117"/>
    </physiologicalReaction>
</comment>
<proteinExistence type="inferred from homology"/>
<evidence type="ECO:0000256" key="9">
    <source>
        <dbReference type="ARBA" id="ARBA00024532"/>
    </source>
</evidence>
<dbReference type="PANTHER" id="PTHR43272">
    <property type="entry name" value="LONG-CHAIN-FATTY-ACID--COA LIGASE"/>
    <property type="match status" value="1"/>
</dbReference>
<dbReference type="SUPFAM" id="SSF56801">
    <property type="entry name" value="Acetyl-CoA synthetase-like"/>
    <property type="match status" value="1"/>
</dbReference>
<dbReference type="VEuPathDB" id="VectorBase:LDEU004394"/>
<accession>A0A443SJF3</accession>
<evidence type="ECO:0000313" key="17">
    <source>
        <dbReference type="Proteomes" id="UP000288716"/>
    </source>
</evidence>
<comment type="similarity">
    <text evidence="1 13">Belongs to the ATP-dependent AMP-binding enzyme family.</text>
</comment>
<protein>
    <recommendedName>
        <fullName evidence="13">Long-chain-fatty-acid--CoA ligase</fullName>
        <ecNumber evidence="13">6.2.1.3</ecNumber>
    </recommendedName>
</protein>
<sequence>MSHNAVSEIESSWLSTSLVAVCAIVATSTAFFMATRKAINKIKLAVDLSMQSDVVAENTRKSKLHTTKDEKECMLTIINGVETALDCLRNGAKVSVDRPCIGNIDTENKKYVWLTYEEVIERAKNFGSGLVRIGLNPSTKTNIGIYSKNCAEYTIVEYGCYHQSMVVVPLYDTFGPNACSYCIDQAEISCVVIDTQSKLEALISQAEKTKSLKFVITIDHVLESMKSKAISYGIKCFHISEIEKMGAENPAQTNEPEASDVAVICYTSGTTGNPKGVVLTHSNIVADLSGVMFQLGEYAPNKDDTLMAFLPLSHMFERCTEAAFFMVGARVGYSSGDIKRLPEDLQILKPTVMPTVPRLLNRIHDKVIAKAKANKMSHWLLTKALESKQNEINNHIIRNNGFWDKLVFGKVRQAMGGNIRLMVVGSAPLAENVINFMRCALGCVICEGYGQTECCCACTLTIPGDPQTGHVGPPIASAYLKIADVPEMGYYAKQGKGEVCVKGPIVFQGYYKDPEKTKEVLDKDGWLHTGDVGSWSENGTLQIIDRRKHLFKLSQGEYISPEKVENIYSKSDYVSQIFVYGESLKSCLVAVIVPENDSLFFWARENQVKATYTDLCREDRVQKLILDDIVSIGKKEGLRSFEQVKNIYLTPNPFTIENGLLTPTMKTKRAECKKYFKKEIDAMYQSLE</sequence>
<dbReference type="Pfam" id="PF00501">
    <property type="entry name" value="AMP-binding"/>
    <property type="match status" value="1"/>
</dbReference>
<evidence type="ECO:0000256" key="14">
    <source>
        <dbReference type="SAM" id="Phobius"/>
    </source>
</evidence>
<organism evidence="16 17">
    <name type="scientific">Leptotrombidium deliense</name>
    <dbReference type="NCBI Taxonomy" id="299467"/>
    <lineage>
        <taxon>Eukaryota</taxon>
        <taxon>Metazoa</taxon>
        <taxon>Ecdysozoa</taxon>
        <taxon>Arthropoda</taxon>
        <taxon>Chelicerata</taxon>
        <taxon>Arachnida</taxon>
        <taxon>Acari</taxon>
        <taxon>Acariformes</taxon>
        <taxon>Trombidiformes</taxon>
        <taxon>Prostigmata</taxon>
        <taxon>Anystina</taxon>
        <taxon>Parasitengona</taxon>
        <taxon>Trombiculoidea</taxon>
        <taxon>Trombiculidae</taxon>
        <taxon>Leptotrombidium</taxon>
    </lineage>
</organism>